<dbReference type="Proteomes" id="UP000515203">
    <property type="component" value="Unplaced"/>
</dbReference>
<reference evidence="2" key="1">
    <citation type="submission" date="2025-08" db="UniProtKB">
        <authorList>
            <consortium name="RefSeq"/>
        </authorList>
    </citation>
    <scope>IDENTIFICATION</scope>
</reference>
<sequence>MLPKLAPVAEQSCSVEDPAAQPCRPSVKWDLESSTDYEIVGKATTSSAVASSSDFRRDRFERRQEVNAGSGPQVIFLPPRTAYHPVLFSLMNCSEAAVKKVLPKSHLSQVIMRDNLHAQRTYELQEKALEKARKKTIQWYEHLKKKFIADQLRKMGHWRQESMKIQPYLDSLRAYEIHLKLQASKDKQTP</sequence>
<dbReference type="GeneID" id="101566534"/>
<gene>
    <name evidence="2" type="primary">CUNH5orf52</name>
</gene>
<keyword evidence="1" id="KW-1185">Reference proteome</keyword>
<dbReference type="AlphaFoldDB" id="A0A6P3FUC2"/>
<dbReference type="InParanoid" id="A0A6P3FUC2"/>
<dbReference type="InterPro" id="IPR038935">
    <property type="entry name" value="C5orf52"/>
</dbReference>
<proteinExistence type="predicted"/>
<organism evidence="1 2">
    <name type="scientific">Octodon degus</name>
    <name type="common">Degu</name>
    <name type="synonym">Sciurus degus</name>
    <dbReference type="NCBI Taxonomy" id="10160"/>
    <lineage>
        <taxon>Eukaryota</taxon>
        <taxon>Metazoa</taxon>
        <taxon>Chordata</taxon>
        <taxon>Craniata</taxon>
        <taxon>Vertebrata</taxon>
        <taxon>Euteleostomi</taxon>
        <taxon>Mammalia</taxon>
        <taxon>Eutheria</taxon>
        <taxon>Euarchontoglires</taxon>
        <taxon>Glires</taxon>
        <taxon>Rodentia</taxon>
        <taxon>Hystricomorpha</taxon>
        <taxon>Octodontidae</taxon>
        <taxon>Octodon</taxon>
    </lineage>
</organism>
<evidence type="ECO:0000313" key="2">
    <source>
        <dbReference type="RefSeq" id="XP_004645616.1"/>
    </source>
</evidence>
<dbReference type="RefSeq" id="XP_004645616.1">
    <property type="nucleotide sequence ID" value="XM_004645559.2"/>
</dbReference>
<dbReference type="PANTHER" id="PTHR35666:SF1">
    <property type="entry name" value="SIMILAR TO RIKEN CDNA 4921536K21"/>
    <property type="match status" value="1"/>
</dbReference>
<name>A0A6P3FUC2_OCTDE</name>
<dbReference type="OrthoDB" id="9834990at2759"/>
<dbReference type="PANTHER" id="PTHR35666">
    <property type="entry name" value="SIMILAR TO RIKEN CDNA 4921536K21"/>
    <property type="match status" value="1"/>
</dbReference>
<dbReference type="Pfam" id="PF17666">
    <property type="entry name" value="DUF5528"/>
    <property type="match status" value="1"/>
</dbReference>
<accession>A0A6P3FUC2</accession>
<protein>
    <submittedName>
        <fullName evidence="2">Uncharacterized protein C5orf52 homolog isoform X1</fullName>
    </submittedName>
</protein>
<evidence type="ECO:0000313" key="1">
    <source>
        <dbReference type="Proteomes" id="UP000515203"/>
    </source>
</evidence>
<dbReference type="CTD" id="113430093"/>